<name>A0A5C5WEM9_9BACT</name>
<dbReference type="AlphaFoldDB" id="A0A5C5WEM9"/>
<evidence type="ECO:0000313" key="2">
    <source>
        <dbReference type="Proteomes" id="UP000318995"/>
    </source>
</evidence>
<gene>
    <name evidence="1" type="ORF">Pla111_07350</name>
</gene>
<comment type="caution">
    <text evidence="1">The sequence shown here is derived from an EMBL/GenBank/DDBJ whole genome shotgun (WGS) entry which is preliminary data.</text>
</comment>
<dbReference type="RefSeq" id="WP_146571414.1">
    <property type="nucleotide sequence ID" value="NZ_SJPH01000001.1"/>
</dbReference>
<keyword evidence="2" id="KW-1185">Reference proteome</keyword>
<dbReference type="OrthoDB" id="282578at2"/>
<dbReference type="Proteomes" id="UP000318995">
    <property type="component" value="Unassembled WGS sequence"/>
</dbReference>
<sequence length="82" mass="9011">MAKNSPEATFRLGSVSATVFVQETGSGDDKRSFRTVNLQRSYRDGDQTKYSGSFTAADLPAAIRTMQLAQQHVERQDVLAAE</sequence>
<dbReference type="EMBL" id="SJPH01000001">
    <property type="protein sequence ID" value="TWT48957.1"/>
    <property type="molecule type" value="Genomic_DNA"/>
</dbReference>
<reference evidence="1 2" key="1">
    <citation type="submission" date="2019-02" db="EMBL/GenBank/DDBJ databases">
        <title>Deep-cultivation of Planctomycetes and their phenomic and genomic characterization uncovers novel biology.</title>
        <authorList>
            <person name="Wiegand S."/>
            <person name="Jogler M."/>
            <person name="Boedeker C."/>
            <person name="Pinto D."/>
            <person name="Vollmers J."/>
            <person name="Rivas-Marin E."/>
            <person name="Kohn T."/>
            <person name="Peeters S.H."/>
            <person name="Heuer A."/>
            <person name="Rast P."/>
            <person name="Oberbeckmann S."/>
            <person name="Bunk B."/>
            <person name="Jeske O."/>
            <person name="Meyerdierks A."/>
            <person name="Storesund J.E."/>
            <person name="Kallscheuer N."/>
            <person name="Luecker S."/>
            <person name="Lage O.M."/>
            <person name="Pohl T."/>
            <person name="Merkel B.J."/>
            <person name="Hornburger P."/>
            <person name="Mueller R.-W."/>
            <person name="Bruemmer F."/>
            <person name="Labrenz M."/>
            <person name="Spormann A.M."/>
            <person name="Op Den Camp H."/>
            <person name="Overmann J."/>
            <person name="Amann R."/>
            <person name="Jetten M.S.M."/>
            <person name="Mascher T."/>
            <person name="Medema M.H."/>
            <person name="Devos D.P."/>
            <person name="Kaster A.-K."/>
            <person name="Ovreas L."/>
            <person name="Rohde M."/>
            <person name="Galperin M.Y."/>
            <person name="Jogler C."/>
        </authorList>
    </citation>
    <scope>NUCLEOTIDE SEQUENCE [LARGE SCALE GENOMIC DNA]</scope>
    <source>
        <strain evidence="1 2">Pla111</strain>
    </source>
</reference>
<organism evidence="1 2">
    <name type="scientific">Botrimarina hoheduenensis</name>
    <dbReference type="NCBI Taxonomy" id="2528000"/>
    <lineage>
        <taxon>Bacteria</taxon>
        <taxon>Pseudomonadati</taxon>
        <taxon>Planctomycetota</taxon>
        <taxon>Planctomycetia</taxon>
        <taxon>Pirellulales</taxon>
        <taxon>Lacipirellulaceae</taxon>
        <taxon>Botrimarina</taxon>
    </lineage>
</organism>
<accession>A0A5C5WEM9</accession>
<proteinExistence type="predicted"/>
<protein>
    <submittedName>
        <fullName evidence="1">Uncharacterized protein</fullName>
    </submittedName>
</protein>
<evidence type="ECO:0000313" key="1">
    <source>
        <dbReference type="EMBL" id="TWT48957.1"/>
    </source>
</evidence>